<proteinExistence type="predicted"/>
<dbReference type="Proteomes" id="UP000650485">
    <property type="component" value="Unassembled WGS sequence"/>
</dbReference>
<comment type="caution">
    <text evidence="1">The sequence shown here is derived from an EMBL/GenBank/DDBJ whole genome shotgun (WGS) entry which is preliminary data.</text>
</comment>
<dbReference type="AlphaFoldDB" id="A0A923SP53"/>
<reference evidence="1" key="1">
    <citation type="submission" date="2020-08" db="EMBL/GenBank/DDBJ databases">
        <title>Complete genome sequence of Weissella confusa strain FS54 provides insights into metabolic potential.</title>
        <authorList>
            <person name="Fhoula I."/>
            <person name="Najjari A."/>
            <person name="Lekired A."/>
            <person name="Bessrour-Aouam N."/>
            <person name="Jaballah S."/>
            <person name="Klibi N."/>
            <person name="Ouzari H.-I."/>
        </authorList>
    </citation>
    <scope>NUCLEOTIDE SEQUENCE</scope>
    <source>
        <strain evidence="1">FS54</strain>
    </source>
</reference>
<gene>
    <name evidence="1" type="ORF">H7R52_18580</name>
</gene>
<evidence type="ECO:0000313" key="1">
    <source>
        <dbReference type="EMBL" id="MBC6499790.1"/>
    </source>
</evidence>
<accession>A0A923SP53</accession>
<protein>
    <submittedName>
        <fullName evidence="1">Uncharacterized protein</fullName>
    </submittedName>
</protein>
<evidence type="ECO:0000313" key="2">
    <source>
        <dbReference type="Proteomes" id="UP000650485"/>
    </source>
</evidence>
<sequence>MFSSKLPTPGLTREITMDIKVVETRVALVEAEQEAVNAAVRAANNN</sequence>
<organism evidence="1 2">
    <name type="scientific">Weissella confusa</name>
    <name type="common">Lactobacillus confusus</name>
    <dbReference type="NCBI Taxonomy" id="1583"/>
    <lineage>
        <taxon>Bacteria</taxon>
        <taxon>Bacillati</taxon>
        <taxon>Bacillota</taxon>
        <taxon>Bacilli</taxon>
        <taxon>Lactobacillales</taxon>
        <taxon>Lactobacillaceae</taxon>
        <taxon>Weissella</taxon>
    </lineage>
</organism>
<dbReference type="EMBL" id="JACSZT010000022">
    <property type="protein sequence ID" value="MBC6499790.1"/>
    <property type="molecule type" value="Genomic_DNA"/>
</dbReference>
<name>A0A923SP53_WEICO</name>